<organism evidence="1 2">
    <name type="scientific">Parnassius apollo</name>
    <name type="common">Apollo butterfly</name>
    <name type="synonym">Papilio apollo</name>
    <dbReference type="NCBI Taxonomy" id="110799"/>
    <lineage>
        <taxon>Eukaryota</taxon>
        <taxon>Metazoa</taxon>
        <taxon>Ecdysozoa</taxon>
        <taxon>Arthropoda</taxon>
        <taxon>Hexapoda</taxon>
        <taxon>Insecta</taxon>
        <taxon>Pterygota</taxon>
        <taxon>Neoptera</taxon>
        <taxon>Endopterygota</taxon>
        <taxon>Lepidoptera</taxon>
        <taxon>Glossata</taxon>
        <taxon>Ditrysia</taxon>
        <taxon>Papilionoidea</taxon>
        <taxon>Papilionidae</taxon>
        <taxon>Parnassiinae</taxon>
        <taxon>Parnassini</taxon>
        <taxon>Parnassius</taxon>
        <taxon>Parnassius</taxon>
    </lineage>
</organism>
<evidence type="ECO:0000313" key="1">
    <source>
        <dbReference type="EMBL" id="CAG4963629.1"/>
    </source>
</evidence>
<dbReference type="EMBL" id="CAJQZP010000478">
    <property type="protein sequence ID" value="CAG4963629.1"/>
    <property type="molecule type" value="Genomic_DNA"/>
</dbReference>
<reference evidence="1" key="1">
    <citation type="submission" date="2021-04" db="EMBL/GenBank/DDBJ databases">
        <authorList>
            <person name="Tunstrom K."/>
        </authorList>
    </citation>
    <scope>NUCLEOTIDE SEQUENCE</scope>
</reference>
<dbReference type="CDD" id="cd07061">
    <property type="entry name" value="HP_HAP_like"/>
    <property type="match status" value="1"/>
</dbReference>
<evidence type="ECO:0000313" key="2">
    <source>
        <dbReference type="Proteomes" id="UP000691718"/>
    </source>
</evidence>
<accession>A0A8S3WKY4</accession>
<dbReference type="AlphaFoldDB" id="A0A8S3WKY4"/>
<dbReference type="Pfam" id="PF00328">
    <property type="entry name" value="His_Phos_2"/>
    <property type="match status" value="1"/>
</dbReference>
<comment type="caution">
    <text evidence="1">The sequence shown here is derived from an EMBL/GenBank/DDBJ whole genome shotgun (WGS) entry which is preliminary data.</text>
</comment>
<dbReference type="InterPro" id="IPR000560">
    <property type="entry name" value="His_Pase_clade-2"/>
</dbReference>
<dbReference type="GO" id="GO:0016791">
    <property type="term" value="F:phosphatase activity"/>
    <property type="evidence" value="ECO:0007669"/>
    <property type="project" value="TreeGrafter"/>
</dbReference>
<sequence>MYYCDFDHVYDYIYDIFTNEYAWIHNCHIQGPFLAEIKTNLQETVNHANLDRSLYLYSGHDVNVVALWRALGFEELLDPDYGASLVLELHEEVEQDSFFVKLFYRNNTKVEIPMELNMPFCEDPCTYKRFIQHIESLIPADWEAECQN</sequence>
<dbReference type="InterPro" id="IPR050645">
    <property type="entry name" value="Histidine_acid_phosphatase"/>
</dbReference>
<protein>
    <submittedName>
        <fullName evidence="1">(apollo) hypothetical protein</fullName>
    </submittedName>
</protein>
<keyword evidence="2" id="KW-1185">Reference proteome</keyword>
<dbReference type="OrthoDB" id="258392at2759"/>
<proteinExistence type="predicted"/>
<dbReference type="PANTHER" id="PTHR11567:SF19">
    <property type="entry name" value="GH19849P"/>
    <property type="match status" value="1"/>
</dbReference>
<dbReference type="Proteomes" id="UP000691718">
    <property type="component" value="Unassembled WGS sequence"/>
</dbReference>
<dbReference type="PANTHER" id="PTHR11567">
    <property type="entry name" value="ACID PHOSPHATASE-RELATED"/>
    <property type="match status" value="1"/>
</dbReference>
<name>A0A8S3WKY4_PARAO</name>
<gene>
    <name evidence="1" type="ORF">PAPOLLO_LOCUS7030</name>
</gene>